<evidence type="ECO:0000313" key="11">
    <source>
        <dbReference type="EMBL" id="OQD90577.1"/>
    </source>
</evidence>
<dbReference type="PRINTS" id="PR00420">
    <property type="entry name" value="RNGMNOXGNASE"/>
</dbReference>
<dbReference type="Proteomes" id="UP000191672">
    <property type="component" value="Unassembled WGS sequence"/>
</dbReference>
<feature type="transmembrane region" description="Helical" evidence="9">
    <location>
        <begin position="531"/>
        <end position="557"/>
    </location>
</feature>
<evidence type="ECO:0000256" key="9">
    <source>
        <dbReference type="SAM" id="Phobius"/>
    </source>
</evidence>
<dbReference type="Gene3D" id="3.50.50.60">
    <property type="entry name" value="FAD/NAD(P)-binding domain"/>
    <property type="match status" value="1"/>
</dbReference>
<dbReference type="GO" id="GO:0016020">
    <property type="term" value="C:membrane"/>
    <property type="evidence" value="ECO:0007669"/>
    <property type="project" value="UniProtKB-SubCell"/>
</dbReference>
<dbReference type="GO" id="GO:0071949">
    <property type="term" value="F:FAD binding"/>
    <property type="evidence" value="ECO:0007669"/>
    <property type="project" value="InterPro"/>
</dbReference>
<feature type="transmembrane region" description="Helical" evidence="9">
    <location>
        <begin position="644"/>
        <end position="664"/>
    </location>
</feature>
<dbReference type="GO" id="GO:0004497">
    <property type="term" value="F:monooxygenase activity"/>
    <property type="evidence" value="ECO:0007669"/>
    <property type="project" value="InterPro"/>
</dbReference>
<evidence type="ECO:0000256" key="6">
    <source>
        <dbReference type="ARBA" id="ARBA00022989"/>
    </source>
</evidence>
<feature type="domain" description="FAD-binding" evidence="10">
    <location>
        <begin position="8"/>
        <end position="340"/>
    </location>
</feature>
<organism evidence="11 12">
    <name type="scientific">Penicillium antarcticum</name>
    <dbReference type="NCBI Taxonomy" id="416450"/>
    <lineage>
        <taxon>Eukaryota</taxon>
        <taxon>Fungi</taxon>
        <taxon>Dikarya</taxon>
        <taxon>Ascomycota</taxon>
        <taxon>Pezizomycotina</taxon>
        <taxon>Eurotiomycetes</taxon>
        <taxon>Eurotiomycetidae</taxon>
        <taxon>Eurotiales</taxon>
        <taxon>Aspergillaceae</taxon>
        <taxon>Penicillium</taxon>
    </lineage>
</organism>
<name>A0A1V6QNL2_9EURO</name>
<dbReference type="InterPro" id="IPR036188">
    <property type="entry name" value="FAD/NAD-bd_sf"/>
</dbReference>
<keyword evidence="8 9" id="KW-0472">Membrane</keyword>
<feature type="transmembrane region" description="Helical" evidence="9">
    <location>
        <begin position="685"/>
        <end position="704"/>
    </location>
</feature>
<protein>
    <recommendedName>
        <fullName evidence="10">FAD-binding domain-containing protein</fullName>
    </recommendedName>
</protein>
<evidence type="ECO:0000313" key="12">
    <source>
        <dbReference type="Proteomes" id="UP000191672"/>
    </source>
</evidence>
<evidence type="ECO:0000256" key="4">
    <source>
        <dbReference type="ARBA" id="ARBA00022692"/>
    </source>
</evidence>
<dbReference type="SUPFAM" id="SSF51905">
    <property type="entry name" value="FAD/NAD(P)-binding domain"/>
    <property type="match status" value="1"/>
</dbReference>
<keyword evidence="7" id="KW-0560">Oxidoreductase</keyword>
<comment type="subcellular location">
    <subcellularLocation>
        <location evidence="1">Membrane</location>
    </subcellularLocation>
</comment>
<comment type="caution">
    <text evidence="11">The sequence shown here is derived from an EMBL/GenBank/DDBJ whole genome shotgun (WGS) entry which is preliminary data.</text>
</comment>
<keyword evidence="12" id="KW-1185">Reference proteome</keyword>
<dbReference type="PANTHER" id="PTHR47356">
    <property type="entry name" value="FAD-DEPENDENT MONOOXYGENASE ASQG-RELATED"/>
    <property type="match status" value="1"/>
</dbReference>
<accession>A0A1V6QNL2</accession>
<proteinExistence type="inferred from homology"/>
<evidence type="ECO:0000256" key="3">
    <source>
        <dbReference type="ARBA" id="ARBA00022630"/>
    </source>
</evidence>
<dbReference type="InterPro" id="IPR002938">
    <property type="entry name" value="FAD-bd"/>
</dbReference>
<evidence type="ECO:0000259" key="10">
    <source>
        <dbReference type="Pfam" id="PF01494"/>
    </source>
</evidence>
<feature type="transmembrane region" description="Helical" evidence="9">
    <location>
        <begin position="577"/>
        <end position="596"/>
    </location>
</feature>
<dbReference type="PANTHER" id="PTHR47356:SF2">
    <property type="entry name" value="FAD-BINDING DOMAIN-CONTAINING PROTEIN-RELATED"/>
    <property type="match status" value="1"/>
</dbReference>
<keyword evidence="5" id="KW-0274">FAD</keyword>
<evidence type="ECO:0000256" key="7">
    <source>
        <dbReference type="ARBA" id="ARBA00023002"/>
    </source>
</evidence>
<keyword evidence="6 9" id="KW-1133">Transmembrane helix</keyword>
<keyword evidence="3" id="KW-0285">Flavoprotein</keyword>
<evidence type="ECO:0000256" key="2">
    <source>
        <dbReference type="ARBA" id="ARBA00007992"/>
    </source>
</evidence>
<evidence type="ECO:0000256" key="1">
    <source>
        <dbReference type="ARBA" id="ARBA00004370"/>
    </source>
</evidence>
<dbReference type="STRING" id="416450.A0A1V6QNL2"/>
<gene>
    <name evidence="11" type="ORF">PENANT_c001G05962</name>
</gene>
<dbReference type="AlphaFoldDB" id="A0A1V6QNL2"/>
<keyword evidence="4 9" id="KW-0812">Transmembrane</keyword>
<evidence type="ECO:0000256" key="5">
    <source>
        <dbReference type="ARBA" id="ARBA00022827"/>
    </source>
</evidence>
<evidence type="ECO:0000256" key="8">
    <source>
        <dbReference type="ARBA" id="ARBA00023136"/>
    </source>
</evidence>
<dbReference type="InterPro" id="IPR050562">
    <property type="entry name" value="FAD_mOase_fung"/>
</dbReference>
<feature type="transmembrane region" description="Helical" evidence="9">
    <location>
        <begin position="719"/>
        <end position="741"/>
    </location>
</feature>
<comment type="similarity">
    <text evidence="2">Belongs to the paxM FAD-dependent monooxygenase family.</text>
</comment>
<dbReference type="Pfam" id="PF01494">
    <property type="entry name" value="FAD_binding_3"/>
    <property type="match status" value="1"/>
</dbReference>
<reference evidence="12" key="1">
    <citation type="journal article" date="2017" name="Nat. Microbiol.">
        <title>Global analysis of biosynthetic gene clusters reveals vast potential of secondary metabolite production in Penicillium species.</title>
        <authorList>
            <person name="Nielsen J.C."/>
            <person name="Grijseels S."/>
            <person name="Prigent S."/>
            <person name="Ji B."/>
            <person name="Dainat J."/>
            <person name="Nielsen K.F."/>
            <person name="Frisvad J.C."/>
            <person name="Workman M."/>
            <person name="Nielsen J."/>
        </authorList>
    </citation>
    <scope>NUCLEOTIDE SEQUENCE [LARGE SCALE GENOMIC DNA]</scope>
    <source>
        <strain evidence="12">IBT 31811</strain>
    </source>
</reference>
<dbReference type="EMBL" id="MDYN01000001">
    <property type="protein sequence ID" value="OQD90577.1"/>
    <property type="molecule type" value="Genomic_DNA"/>
</dbReference>
<sequence length="769" mass="85597">MSEKFPFRVIIVGGSIAGLSLANMLEKYEIDFVVLEKHETIAPQIGASISLMPPGELILDQLGCYEVLEKLSSPVNTYSFYDEHGNAKHHDGWGSILEESFGYKIRFLHRQQLVQALFDNLQDKPKVLTSHTVEKIELVPNGVVAETTSGSVFTGSIVVGADGVHSRVAQEMQRLAEKEFSELRSHPLNDAFECSCRCIFGMSKPSQPVVEDQMLNVSNKSRSYFCAGGTDGQMYWFAFVNNEKPTRGSAISRYTAEDKESLAATLKDDIIKPGLTFGDLYASQTTSTLVALEEGLLEKCFHGRIVLTGDSWHKVHPVTGQGGNQAILSSAYLANKVDELTGAAAAPDNQAIEKAFMDYQNFRGSQAKASVKAARFLQWTGTLATPISAFLQRNVVSKLSTEGVLVRFAQSSTGAVPLRYLPMPARKGKIPWNDEIALKPQARSAISTIAWVILFLLTMTLHSKSVESTAPALLPETRPGVISKLNNFLTTFGLDSAQRKELHFNVSVATVAICMCVESYRLFIPKALSSVLPFAIAATIIGWEYIIPIYLALYVWVSGDRLFYYPTPMAIEHSAGRAMAFAYLFTYFPTAGFTIWKPEFMSTTWAAAHIMFPIVTSCLCKWIAQHSHAANRRKPGVFDNKYIWPVYSVLLVNMFLSIVALLTFRSDLYQLYGRALMESTIERDEASIVSIDWAILIFMVFSLWEFKRVNISAKGVFEGIIWIVAATFSMTPSLILMNNWIGREKRWERARQASYTENKKTSDAGSDRP</sequence>